<reference evidence="2" key="1">
    <citation type="journal article" date="2014" name="Proc. Natl. Acad. Sci. U.S.A.">
        <title>Extensive sampling of basidiomycete genomes demonstrates inadequacy of the white-rot/brown-rot paradigm for wood decay fungi.</title>
        <authorList>
            <person name="Riley R."/>
            <person name="Salamov A.A."/>
            <person name="Brown D.W."/>
            <person name="Nagy L.G."/>
            <person name="Floudas D."/>
            <person name="Held B.W."/>
            <person name="Levasseur A."/>
            <person name="Lombard V."/>
            <person name="Morin E."/>
            <person name="Otillar R."/>
            <person name="Lindquist E.A."/>
            <person name="Sun H."/>
            <person name="LaButti K.M."/>
            <person name="Schmutz J."/>
            <person name="Jabbour D."/>
            <person name="Luo H."/>
            <person name="Baker S.E."/>
            <person name="Pisabarro A.G."/>
            <person name="Walton J.D."/>
            <person name="Blanchette R.A."/>
            <person name="Henrissat B."/>
            <person name="Martin F."/>
            <person name="Cullen D."/>
            <person name="Hibbett D.S."/>
            <person name="Grigoriev I.V."/>
        </authorList>
    </citation>
    <scope>NUCLEOTIDE SEQUENCE [LARGE SCALE GENOMIC DNA]</scope>
    <source>
        <strain evidence="2">CBS 339.88</strain>
    </source>
</reference>
<dbReference type="AlphaFoldDB" id="A0A067T168"/>
<sequence length="152" mass="17455">MYPQICLVDLEEDRSEQCGSLQFIFQISDALWDTQRKQGLDIESCDVAVLQVIQELLHNSDSSYFIDGNQYADIALLFLQVMAQNPLWHTRNLRDRGGDIATTMSKIFPPLLSHASIRLDLFDRVKNTQLYTSYEDIQFKSITDAMVVYIAV</sequence>
<accession>A0A067T168</accession>
<dbReference type="EMBL" id="KL142377">
    <property type="protein sequence ID" value="KDR76920.1"/>
    <property type="molecule type" value="Genomic_DNA"/>
</dbReference>
<gene>
    <name evidence="1" type="ORF">GALMADRAFT_210117</name>
</gene>
<protein>
    <submittedName>
        <fullName evidence="1">Uncharacterized protein</fullName>
    </submittedName>
</protein>
<name>A0A067T168_GALM3</name>
<dbReference type="Proteomes" id="UP000027222">
    <property type="component" value="Unassembled WGS sequence"/>
</dbReference>
<keyword evidence="2" id="KW-1185">Reference proteome</keyword>
<dbReference type="HOGENOM" id="CLU_1722486_0_0_1"/>
<evidence type="ECO:0000313" key="2">
    <source>
        <dbReference type="Proteomes" id="UP000027222"/>
    </source>
</evidence>
<organism evidence="1 2">
    <name type="scientific">Galerina marginata (strain CBS 339.88)</name>
    <dbReference type="NCBI Taxonomy" id="685588"/>
    <lineage>
        <taxon>Eukaryota</taxon>
        <taxon>Fungi</taxon>
        <taxon>Dikarya</taxon>
        <taxon>Basidiomycota</taxon>
        <taxon>Agaricomycotina</taxon>
        <taxon>Agaricomycetes</taxon>
        <taxon>Agaricomycetidae</taxon>
        <taxon>Agaricales</taxon>
        <taxon>Agaricineae</taxon>
        <taxon>Strophariaceae</taxon>
        <taxon>Galerina</taxon>
    </lineage>
</organism>
<evidence type="ECO:0000313" key="1">
    <source>
        <dbReference type="EMBL" id="KDR76920.1"/>
    </source>
</evidence>
<proteinExistence type="predicted"/>